<evidence type="ECO:0000313" key="1">
    <source>
        <dbReference type="EMBL" id="RKO90199.1"/>
    </source>
</evidence>
<reference evidence="2" key="1">
    <citation type="journal article" date="2018" name="Nat. Microbiol.">
        <title>Leveraging single-cell genomics to expand the fungal tree of life.</title>
        <authorList>
            <person name="Ahrendt S.R."/>
            <person name="Quandt C.A."/>
            <person name="Ciobanu D."/>
            <person name="Clum A."/>
            <person name="Salamov A."/>
            <person name="Andreopoulos B."/>
            <person name="Cheng J.F."/>
            <person name="Woyke T."/>
            <person name="Pelin A."/>
            <person name="Henrissat B."/>
            <person name="Reynolds N.K."/>
            <person name="Benny G.L."/>
            <person name="Smith M.E."/>
            <person name="James T.Y."/>
            <person name="Grigoriev I.V."/>
        </authorList>
    </citation>
    <scope>NUCLEOTIDE SEQUENCE [LARGE SCALE GENOMIC DNA]</scope>
</reference>
<dbReference type="EMBL" id="KZ995676">
    <property type="protein sequence ID" value="RKO90199.1"/>
    <property type="molecule type" value="Genomic_DNA"/>
</dbReference>
<dbReference type="AlphaFoldDB" id="A0A4P9WC29"/>
<gene>
    <name evidence="1" type="ORF">BDK51DRAFT_51091</name>
</gene>
<evidence type="ECO:0000313" key="2">
    <source>
        <dbReference type="Proteomes" id="UP000269721"/>
    </source>
</evidence>
<proteinExistence type="predicted"/>
<sequence length="288" mass="33116">MQTSRFDERRVELRSVVPGWERRFVYVTTDEDKEKIRRSSAGLLNRDGFLFCMLDLDEEIFPDQIESGYSGRMVGANLVVRLWMTDQMVAEFSDWSKRSYKAVEWEQLPRFGNFSDEDLGRVIVGPVVMHTSTACSVEVCFTDQDMYGQDAETSGGPWYEYEDFMPYTDCDPKRGRLDCEDRTEMSRDDIFGSCSKVKFFMGGPFDGNLGLLCLVEFREAKEGSTPMICAIDGRDQTLPMTICPIKRPENIANGIWMDIYEWSTNRESQSMQSIPAIDRSHAARETDQ</sequence>
<accession>A0A4P9WC29</accession>
<keyword evidence="2" id="KW-1185">Reference proteome</keyword>
<organism evidence="1 2">
    <name type="scientific">Blyttiomyces helicus</name>
    <dbReference type="NCBI Taxonomy" id="388810"/>
    <lineage>
        <taxon>Eukaryota</taxon>
        <taxon>Fungi</taxon>
        <taxon>Fungi incertae sedis</taxon>
        <taxon>Chytridiomycota</taxon>
        <taxon>Chytridiomycota incertae sedis</taxon>
        <taxon>Chytridiomycetes</taxon>
        <taxon>Chytridiomycetes incertae sedis</taxon>
        <taxon>Blyttiomyces</taxon>
    </lineage>
</organism>
<protein>
    <submittedName>
        <fullName evidence="1">Uncharacterized protein</fullName>
    </submittedName>
</protein>
<name>A0A4P9WC29_9FUNG</name>
<dbReference type="Proteomes" id="UP000269721">
    <property type="component" value="Unassembled WGS sequence"/>
</dbReference>